<keyword evidence="8" id="KW-1185">Reference proteome</keyword>
<dbReference type="SUPFAM" id="SSF75005">
    <property type="entry name" value="Arabinanase/levansucrase/invertase"/>
    <property type="match status" value="1"/>
</dbReference>
<proteinExistence type="inferred from homology"/>
<dbReference type="SUPFAM" id="SSF49899">
    <property type="entry name" value="Concanavalin A-like lectins/glucanases"/>
    <property type="match status" value="1"/>
</dbReference>
<reference evidence="7 8" key="1">
    <citation type="submission" date="2014-10" db="EMBL/GenBank/DDBJ databases">
        <title>Draft genome sequence of Novosphingobium subterraneum DSM 12447.</title>
        <authorList>
            <person name="Gan H.M."/>
            <person name="Gan H.Y."/>
            <person name="Savka M.A."/>
        </authorList>
    </citation>
    <scope>NUCLEOTIDE SEQUENCE [LARGE SCALE GENOMIC DNA]</scope>
    <source>
        <strain evidence="7 8">DSM 12447</strain>
    </source>
</reference>
<evidence type="ECO:0000313" key="7">
    <source>
        <dbReference type="EMBL" id="KHS49203.1"/>
    </source>
</evidence>
<gene>
    <name evidence="7" type="ORF">NJ75_00640</name>
</gene>
<dbReference type="PANTHER" id="PTHR42812:SF2">
    <property type="entry name" value="XYLOSIDASE_ARABINOSIDASE"/>
    <property type="match status" value="1"/>
</dbReference>
<evidence type="ECO:0000256" key="6">
    <source>
        <dbReference type="RuleBase" id="RU361187"/>
    </source>
</evidence>
<dbReference type="Gene3D" id="2.60.120.200">
    <property type="match status" value="1"/>
</dbReference>
<comment type="similarity">
    <text evidence="1 6">Belongs to the glycosyl hydrolase 43 family.</text>
</comment>
<feature type="site" description="Important for catalytic activity, responsible for pKa modulation of the active site Glu and correct orientation of both the proton donor and substrate" evidence="5">
    <location>
        <position position="184"/>
    </location>
</feature>
<dbReference type="CDD" id="cd09002">
    <property type="entry name" value="GH43_XYL-like"/>
    <property type="match status" value="1"/>
</dbReference>
<dbReference type="AlphaFoldDB" id="A0A0B9AIR7"/>
<dbReference type="GO" id="GO:0004553">
    <property type="term" value="F:hydrolase activity, hydrolyzing O-glycosyl compounds"/>
    <property type="evidence" value="ECO:0007669"/>
    <property type="project" value="InterPro"/>
</dbReference>
<dbReference type="Proteomes" id="UP000031338">
    <property type="component" value="Unassembled WGS sequence"/>
</dbReference>
<accession>A0A0B9AIR7</accession>
<evidence type="ECO:0000256" key="3">
    <source>
        <dbReference type="ARBA" id="ARBA00023295"/>
    </source>
</evidence>
<dbReference type="EMBL" id="JRVC01000002">
    <property type="protein sequence ID" value="KHS49203.1"/>
    <property type="molecule type" value="Genomic_DNA"/>
</dbReference>
<evidence type="ECO:0000313" key="8">
    <source>
        <dbReference type="Proteomes" id="UP000031338"/>
    </source>
</evidence>
<organism evidence="7 8">
    <name type="scientific">Novosphingobium subterraneum</name>
    <dbReference type="NCBI Taxonomy" id="48936"/>
    <lineage>
        <taxon>Bacteria</taxon>
        <taxon>Pseudomonadati</taxon>
        <taxon>Pseudomonadota</taxon>
        <taxon>Alphaproteobacteria</taxon>
        <taxon>Sphingomonadales</taxon>
        <taxon>Sphingomonadaceae</taxon>
        <taxon>Novosphingobium</taxon>
    </lineage>
</organism>
<evidence type="ECO:0000256" key="2">
    <source>
        <dbReference type="ARBA" id="ARBA00022801"/>
    </source>
</evidence>
<feature type="active site" description="Proton acceptor" evidence="4">
    <location>
        <position position="78"/>
    </location>
</feature>
<keyword evidence="2 6" id="KW-0378">Hydrolase</keyword>
<name>A0A0B9AIR7_9SPHN</name>
<protein>
    <submittedName>
        <fullName evidence="7">Glycoside hydrolase</fullName>
    </submittedName>
</protein>
<dbReference type="Pfam" id="PF04616">
    <property type="entry name" value="Glyco_hydro_43"/>
    <property type="match status" value="1"/>
</dbReference>
<comment type="caution">
    <text evidence="7">The sequence shown here is derived from an EMBL/GenBank/DDBJ whole genome shotgun (WGS) entry which is preliminary data.</text>
</comment>
<sequence>MESRRTLIKLAAAGALGSIAGLPGSRASASAKSAGACSVGKSKPAATPVWRTGIEGQRIADLGDGRYLNPILSGDYADPSVLKDGDDYYMTHSSFDSAPGLLIWHSRDVVNWRPVGPALAKPLGTVFAVDIAKHDGRYFIYIPFMKAPWSPDLPSFANTYVIHAPSMAGPWSDPIDLKVGGLIDPGHVVGEDGHRYLFFNDGKRVRLTADGLATAGPIETVYEAWRYPDDWITEAWSPEGPKLFRKGGYFYLVNAVGGTSGPATGHMIVAARSRSINGPWEHCPHNPIQRTLSKDEMWWSRGHATCVEGPGGKWYMIYHGYENGYHTLGRQTLLEPIEWTADGWFRATGGDLSKPLPKPAAAAEVHGMPHSDAFESDRFGTLWSLYGSTPAEKARIAVADRTLSLKAKGTGPSNGVVVTQQVGDRAYEVTVDAELQGQVTGGLLLFFDDRLYLGMGIDGTRMTSYRGGKASYWPEPAPPARRMFMRITNRDQVVTFYYSLDGKNWTRHGVRSEVTGYNANTVDNLLSLRPALFASGDGRVLFRNFQYRALE</sequence>
<dbReference type="InterPro" id="IPR051795">
    <property type="entry name" value="Glycosyl_Hydrlase_43"/>
</dbReference>
<keyword evidence="3 6" id="KW-0326">Glycosidase</keyword>
<feature type="active site" description="Proton donor" evidence="4">
    <location>
        <position position="239"/>
    </location>
</feature>
<evidence type="ECO:0000256" key="4">
    <source>
        <dbReference type="PIRSR" id="PIRSR606710-1"/>
    </source>
</evidence>
<dbReference type="InterPro" id="IPR023296">
    <property type="entry name" value="Glyco_hydro_beta-prop_sf"/>
</dbReference>
<evidence type="ECO:0000256" key="5">
    <source>
        <dbReference type="PIRSR" id="PIRSR606710-2"/>
    </source>
</evidence>
<dbReference type="InterPro" id="IPR006710">
    <property type="entry name" value="Glyco_hydro_43"/>
</dbReference>
<dbReference type="InterPro" id="IPR006311">
    <property type="entry name" value="TAT_signal"/>
</dbReference>
<dbReference type="GO" id="GO:0005975">
    <property type="term" value="P:carbohydrate metabolic process"/>
    <property type="evidence" value="ECO:0007669"/>
    <property type="project" value="InterPro"/>
</dbReference>
<dbReference type="PATRIC" id="fig|48936.3.peg.649"/>
<dbReference type="InterPro" id="IPR013320">
    <property type="entry name" value="ConA-like_dom_sf"/>
</dbReference>
<dbReference type="Gene3D" id="2.115.10.20">
    <property type="entry name" value="Glycosyl hydrolase domain, family 43"/>
    <property type="match status" value="1"/>
</dbReference>
<dbReference type="PROSITE" id="PS51318">
    <property type="entry name" value="TAT"/>
    <property type="match status" value="1"/>
</dbReference>
<dbReference type="STRING" id="48936.NJ75_00640"/>
<dbReference type="PANTHER" id="PTHR42812">
    <property type="entry name" value="BETA-XYLOSIDASE"/>
    <property type="match status" value="1"/>
</dbReference>
<evidence type="ECO:0000256" key="1">
    <source>
        <dbReference type="ARBA" id="ARBA00009865"/>
    </source>
</evidence>